<reference evidence="1" key="1">
    <citation type="journal article" date="2014" name="Int. J. Syst. Evol. Microbiol.">
        <title>Complete genome sequence of Corynebacterium casei LMG S-19264T (=DSM 44701T), isolated from a smear-ripened cheese.</title>
        <authorList>
            <consortium name="US DOE Joint Genome Institute (JGI-PGF)"/>
            <person name="Walter F."/>
            <person name="Albersmeier A."/>
            <person name="Kalinowski J."/>
            <person name="Ruckert C."/>
        </authorList>
    </citation>
    <scope>NUCLEOTIDE SEQUENCE</scope>
    <source>
        <strain evidence="1">KCTC 42590</strain>
    </source>
</reference>
<gene>
    <name evidence="1" type="ORF">GCM10017044_20270</name>
</gene>
<evidence type="ECO:0000313" key="2">
    <source>
        <dbReference type="Proteomes" id="UP000630923"/>
    </source>
</evidence>
<evidence type="ECO:0000313" key="1">
    <source>
        <dbReference type="EMBL" id="GHF25416.1"/>
    </source>
</evidence>
<accession>A0A919AUB8</accession>
<dbReference type="EMBL" id="BNCI01000002">
    <property type="protein sequence ID" value="GHF25416.1"/>
    <property type="molecule type" value="Genomic_DNA"/>
</dbReference>
<sequence>MDAYMMSQLKGLETENERLKKMNVDVQLQNDVIKKAMAKSGEAVLSM</sequence>
<name>A0A919AUB8_9PROT</name>
<keyword evidence="2" id="KW-1185">Reference proteome</keyword>
<reference evidence="1" key="2">
    <citation type="submission" date="2020-09" db="EMBL/GenBank/DDBJ databases">
        <authorList>
            <person name="Sun Q."/>
            <person name="Kim S."/>
        </authorList>
    </citation>
    <scope>NUCLEOTIDE SEQUENCE</scope>
    <source>
        <strain evidence="1">KCTC 42590</strain>
    </source>
</reference>
<dbReference type="Proteomes" id="UP000630923">
    <property type="component" value="Unassembled WGS sequence"/>
</dbReference>
<comment type="caution">
    <text evidence="1">The sequence shown here is derived from an EMBL/GenBank/DDBJ whole genome shotgun (WGS) entry which is preliminary data.</text>
</comment>
<protein>
    <recommendedName>
        <fullName evidence="3">Transposase</fullName>
    </recommendedName>
</protein>
<organism evidence="1 2">
    <name type="scientific">Kordiimonas sediminis</name>
    <dbReference type="NCBI Taxonomy" id="1735581"/>
    <lineage>
        <taxon>Bacteria</taxon>
        <taxon>Pseudomonadati</taxon>
        <taxon>Pseudomonadota</taxon>
        <taxon>Alphaproteobacteria</taxon>
        <taxon>Kordiimonadales</taxon>
        <taxon>Kordiimonadaceae</taxon>
        <taxon>Kordiimonas</taxon>
    </lineage>
</organism>
<evidence type="ECO:0008006" key="3">
    <source>
        <dbReference type="Google" id="ProtNLM"/>
    </source>
</evidence>
<dbReference type="AlphaFoldDB" id="A0A919AUB8"/>
<proteinExistence type="predicted"/>